<keyword evidence="1" id="KW-0378">Hydrolase</keyword>
<sequence length="265" mass="30430">MEDVKRQHSIRVLGAFGTKAKGFGTTSFMLNPTTTVDAGNLLDALEKESIEVENIWLTHSHLDHIVDIAYILDNYFSQRTKTLNIMGLPETIKAVKENFLNDTVWPDFSTIKLYGKDAMVVKYIEIEANKSYQISENETIRPFLTDHTVASCGYVYTIDNASVMITADTYSLDNVKNILETNPDIKSVIIECSFSNNMKTLALESKHLTSELLFAQLNSFKRDDFSLYINHIKPTYRQKIVEEIEAFRGKWKPIILKDEDFVYFR</sequence>
<dbReference type="KEGG" id="spal:FM071_01235"/>
<dbReference type="InterPro" id="IPR000396">
    <property type="entry name" value="Pdiesterase2"/>
</dbReference>
<gene>
    <name evidence="1" type="ORF">FM071_01235</name>
</gene>
<dbReference type="AlphaFoldDB" id="A0A7M1B5S9"/>
<evidence type="ECO:0000313" key="2">
    <source>
        <dbReference type="Proteomes" id="UP000593580"/>
    </source>
</evidence>
<dbReference type="Pfam" id="PF02112">
    <property type="entry name" value="PDEase_II"/>
    <property type="match status" value="1"/>
</dbReference>
<dbReference type="EMBL" id="CP041406">
    <property type="protein sequence ID" value="QOP44995.1"/>
    <property type="molecule type" value="Genomic_DNA"/>
</dbReference>
<dbReference type="Proteomes" id="UP000593580">
    <property type="component" value="Chromosome"/>
</dbReference>
<keyword evidence="2" id="KW-1185">Reference proteome</keyword>
<dbReference type="InterPro" id="IPR036866">
    <property type="entry name" value="RibonucZ/Hydroxyglut_hydro"/>
</dbReference>
<dbReference type="RefSeq" id="WP_193111244.1">
    <property type="nucleotide sequence ID" value="NZ_CP041406.1"/>
</dbReference>
<protein>
    <submittedName>
        <fullName evidence="1">MBL fold metallo-hydrolase</fullName>
    </submittedName>
</protein>
<dbReference type="GO" id="GO:0006198">
    <property type="term" value="P:cAMP catabolic process"/>
    <property type="evidence" value="ECO:0007669"/>
    <property type="project" value="InterPro"/>
</dbReference>
<organism evidence="1 2">
    <name type="scientific">Sulfurimonas paralvinellae</name>
    <dbReference type="NCBI Taxonomy" id="317658"/>
    <lineage>
        <taxon>Bacteria</taxon>
        <taxon>Pseudomonadati</taxon>
        <taxon>Campylobacterota</taxon>
        <taxon>Epsilonproteobacteria</taxon>
        <taxon>Campylobacterales</taxon>
        <taxon>Sulfurimonadaceae</taxon>
        <taxon>Sulfurimonas</taxon>
    </lineage>
</organism>
<dbReference type="GO" id="GO:0004115">
    <property type="term" value="F:3',5'-cyclic-AMP phosphodiesterase activity"/>
    <property type="evidence" value="ECO:0007669"/>
    <property type="project" value="InterPro"/>
</dbReference>
<dbReference type="PANTHER" id="PTHR28283:SF1">
    <property type="entry name" value="3',5'-CYCLIC-NUCLEOTIDE PHOSPHODIESTERASE 1"/>
    <property type="match status" value="1"/>
</dbReference>
<accession>A0A7M1B5S9</accession>
<name>A0A7M1B5S9_9BACT</name>
<dbReference type="GO" id="GO:1902660">
    <property type="term" value="P:negative regulation of glucose mediated signaling pathway"/>
    <property type="evidence" value="ECO:0007669"/>
    <property type="project" value="TreeGrafter"/>
</dbReference>
<dbReference type="SUPFAM" id="SSF56281">
    <property type="entry name" value="Metallo-hydrolase/oxidoreductase"/>
    <property type="match status" value="1"/>
</dbReference>
<dbReference type="PANTHER" id="PTHR28283">
    <property type="entry name" value="3',5'-CYCLIC-NUCLEOTIDE PHOSPHODIESTERASE 1"/>
    <property type="match status" value="1"/>
</dbReference>
<dbReference type="GO" id="GO:0047555">
    <property type="term" value="F:3',5'-cyclic-GMP phosphodiesterase activity"/>
    <property type="evidence" value="ECO:0007669"/>
    <property type="project" value="TreeGrafter"/>
</dbReference>
<dbReference type="PRINTS" id="PR00388">
    <property type="entry name" value="PDIESTERASE2"/>
</dbReference>
<reference evidence="1 2" key="1">
    <citation type="submission" date="2019-07" db="EMBL/GenBank/DDBJ databases">
        <title>Sulfurimonas paralvinellae sp. nov., a novel mesophilic, hydrogen- and sulfur-oxidizing chemolithoautotroph within the Epsilonproteo- bacteria isolated from a deep-sea hydrothermal vent polychaete nest, reclassification of Thiomicrospira denitrificans as Sulfurimonas denitrificans comb. nov. and emended description of the genus Sulfurimonas.</title>
        <authorList>
            <person name="Wang S."/>
            <person name="Jiang L."/>
            <person name="Shao Z."/>
        </authorList>
    </citation>
    <scope>NUCLEOTIDE SEQUENCE [LARGE SCALE GENOMIC DNA]</scope>
    <source>
        <strain evidence="1 2">GO25</strain>
    </source>
</reference>
<evidence type="ECO:0000313" key="1">
    <source>
        <dbReference type="EMBL" id="QOP44995.1"/>
    </source>
</evidence>
<dbReference type="Gene3D" id="3.60.15.10">
    <property type="entry name" value="Ribonuclease Z/Hydroxyacylglutathione hydrolase-like"/>
    <property type="match status" value="1"/>
</dbReference>
<proteinExistence type="predicted"/>